<evidence type="ECO:0000256" key="1">
    <source>
        <dbReference type="SAM" id="Phobius"/>
    </source>
</evidence>
<dbReference type="HOGENOM" id="CLU_1309361_0_0_11"/>
<dbReference type="KEGG" id="rxy:Rxyl_0389"/>
<keyword evidence="1" id="KW-0472">Membrane</keyword>
<dbReference type="EMBL" id="CP000386">
    <property type="protein sequence ID" value="ABG03364.1"/>
    <property type="molecule type" value="Genomic_DNA"/>
</dbReference>
<keyword evidence="1" id="KW-1133">Transmembrane helix</keyword>
<feature type="transmembrane region" description="Helical" evidence="1">
    <location>
        <begin position="61"/>
        <end position="80"/>
    </location>
</feature>
<accession>Q1AZ14</accession>
<sequence>MWVALLAALQWAAAAVLWVIAASSPQTPGWVKAAGGVWAAGGAAALVLATEAAARGSASGVLLAGAAGAASCALLSAALLRERGRGVSPERVLRERGEGARPPQDALSLARRIQQRARHLRGTLEAGPSEIEVEMCLMGYRACCDELLDMRLRLAEELPAAGPLGRLRLRAALRRAEKAVDRVRAALPAGALREEARAHRSRAEPGRHDA</sequence>
<gene>
    <name evidence="2" type="ordered locus">Rxyl_0389</name>
</gene>
<feature type="transmembrane region" description="Helical" evidence="1">
    <location>
        <begin position="33"/>
        <end position="54"/>
    </location>
</feature>
<keyword evidence="1" id="KW-0812">Transmembrane</keyword>
<proteinExistence type="predicted"/>
<evidence type="ECO:0000313" key="3">
    <source>
        <dbReference type="Proteomes" id="UP000006637"/>
    </source>
</evidence>
<evidence type="ECO:0000313" key="2">
    <source>
        <dbReference type="EMBL" id="ABG03364.1"/>
    </source>
</evidence>
<dbReference type="Proteomes" id="UP000006637">
    <property type="component" value="Chromosome"/>
</dbReference>
<organism evidence="2 3">
    <name type="scientific">Rubrobacter xylanophilus (strain DSM 9941 / JCM 11954 / NBRC 16129 / PRD-1)</name>
    <dbReference type="NCBI Taxonomy" id="266117"/>
    <lineage>
        <taxon>Bacteria</taxon>
        <taxon>Bacillati</taxon>
        <taxon>Actinomycetota</taxon>
        <taxon>Rubrobacteria</taxon>
        <taxon>Rubrobacterales</taxon>
        <taxon>Rubrobacteraceae</taxon>
        <taxon>Rubrobacter</taxon>
    </lineage>
</organism>
<protein>
    <submittedName>
        <fullName evidence="2">Uncharacterized protein</fullName>
    </submittedName>
</protein>
<dbReference type="RefSeq" id="WP_011563382.1">
    <property type="nucleotide sequence ID" value="NC_008148.1"/>
</dbReference>
<dbReference type="AlphaFoldDB" id="Q1AZ14"/>
<keyword evidence="3" id="KW-1185">Reference proteome</keyword>
<name>Q1AZ14_RUBXD</name>
<reference evidence="2 3" key="1">
    <citation type="submission" date="2006-06" db="EMBL/GenBank/DDBJ databases">
        <title>Complete sequence of Rubrobacter xylanophilus DSM 9941.</title>
        <authorList>
            <consortium name="US DOE Joint Genome Institute"/>
            <person name="Copeland A."/>
            <person name="Lucas S."/>
            <person name="Lapidus A."/>
            <person name="Barry K."/>
            <person name="Detter J.C."/>
            <person name="Glavina del Rio T."/>
            <person name="Hammon N."/>
            <person name="Israni S."/>
            <person name="Dalin E."/>
            <person name="Tice H."/>
            <person name="Pitluck S."/>
            <person name="Munk A.C."/>
            <person name="Brettin T."/>
            <person name="Bruce D."/>
            <person name="Han C."/>
            <person name="Tapia R."/>
            <person name="Gilna P."/>
            <person name="Schmutz J."/>
            <person name="Larimer F."/>
            <person name="Land M."/>
            <person name="Hauser L."/>
            <person name="Kyrpides N."/>
            <person name="Lykidis A."/>
            <person name="da Costa M.S."/>
            <person name="Rainey F.A."/>
            <person name="Empadinhas N."/>
            <person name="Jolivet E."/>
            <person name="Battista J.R."/>
            <person name="Richardson P."/>
        </authorList>
    </citation>
    <scope>NUCLEOTIDE SEQUENCE [LARGE SCALE GENOMIC DNA]</scope>
    <source>
        <strain evidence="3">DSM 9941 / NBRC 16129 / PRD-1</strain>
    </source>
</reference>
<dbReference type="STRING" id="266117.Rxyl_0389"/>